<reference evidence="1" key="1">
    <citation type="submission" date="2017-07" db="EMBL/GenBank/DDBJ databases">
        <title>Taro Niue Genome Assembly and Annotation.</title>
        <authorList>
            <person name="Atibalentja N."/>
            <person name="Keating K."/>
            <person name="Fields C.J."/>
        </authorList>
    </citation>
    <scope>NUCLEOTIDE SEQUENCE</scope>
    <source>
        <strain evidence="1">Niue_2</strain>
        <tissue evidence="1">Leaf</tissue>
    </source>
</reference>
<feature type="non-terminal residue" evidence="1">
    <location>
        <position position="1"/>
    </location>
</feature>
<evidence type="ECO:0000313" key="2">
    <source>
        <dbReference type="Proteomes" id="UP000652761"/>
    </source>
</evidence>
<sequence length="191" mass="21339">YSPLAASGTEDLICDTIDGSADSGSPVVAGRVRRCPAAPPRPVAGLQRARACRQLPDAVDAQLEFLRRIDAPGPSDRSFRPAAFISTLIRTIVPSAVARRADPARSDQGLCRRVPQMKNIVEDQQSQEKLLMEDVHAKTSEVHELEYKLEILKAVTEMVSYDERHTELYIEELNKGVEERRCDLLELESQW</sequence>
<proteinExistence type="predicted"/>
<comment type="caution">
    <text evidence="1">The sequence shown here is derived from an EMBL/GenBank/DDBJ whole genome shotgun (WGS) entry which is preliminary data.</text>
</comment>
<dbReference type="Proteomes" id="UP000652761">
    <property type="component" value="Unassembled WGS sequence"/>
</dbReference>
<dbReference type="OrthoDB" id="10266736at2759"/>
<evidence type="ECO:0000313" key="1">
    <source>
        <dbReference type="EMBL" id="MQL89206.1"/>
    </source>
</evidence>
<keyword evidence="2" id="KW-1185">Reference proteome</keyword>
<name>A0A843V255_COLES</name>
<gene>
    <name evidence="1" type="ORF">Taro_021774</name>
</gene>
<organism evidence="1 2">
    <name type="scientific">Colocasia esculenta</name>
    <name type="common">Wild taro</name>
    <name type="synonym">Arum esculentum</name>
    <dbReference type="NCBI Taxonomy" id="4460"/>
    <lineage>
        <taxon>Eukaryota</taxon>
        <taxon>Viridiplantae</taxon>
        <taxon>Streptophyta</taxon>
        <taxon>Embryophyta</taxon>
        <taxon>Tracheophyta</taxon>
        <taxon>Spermatophyta</taxon>
        <taxon>Magnoliopsida</taxon>
        <taxon>Liliopsida</taxon>
        <taxon>Araceae</taxon>
        <taxon>Aroideae</taxon>
        <taxon>Colocasieae</taxon>
        <taxon>Colocasia</taxon>
    </lineage>
</organism>
<dbReference type="AlphaFoldDB" id="A0A843V255"/>
<dbReference type="EMBL" id="NMUH01001127">
    <property type="protein sequence ID" value="MQL89206.1"/>
    <property type="molecule type" value="Genomic_DNA"/>
</dbReference>
<protein>
    <submittedName>
        <fullName evidence="1">Uncharacterized protein</fullName>
    </submittedName>
</protein>
<accession>A0A843V255</accession>